<dbReference type="Proteomes" id="UP000199356">
    <property type="component" value="Unassembled WGS sequence"/>
</dbReference>
<proteinExistence type="predicted"/>
<name>A0A1I5VBP9_9RHOB</name>
<evidence type="ECO:0000313" key="1">
    <source>
        <dbReference type="EMBL" id="SFQ04984.1"/>
    </source>
</evidence>
<dbReference type="AlphaFoldDB" id="A0A1I5VBP9"/>
<evidence type="ECO:0000313" key="2">
    <source>
        <dbReference type="Proteomes" id="UP000199356"/>
    </source>
</evidence>
<keyword evidence="2" id="KW-1185">Reference proteome</keyword>
<accession>A0A1I5VBP9</accession>
<reference evidence="1 2" key="1">
    <citation type="submission" date="2016-10" db="EMBL/GenBank/DDBJ databases">
        <authorList>
            <person name="de Groot N.N."/>
        </authorList>
    </citation>
    <scope>NUCLEOTIDE SEQUENCE [LARGE SCALE GENOMIC DNA]</scope>
    <source>
        <strain evidence="1 2">DSM 19547</strain>
    </source>
</reference>
<protein>
    <submittedName>
        <fullName evidence="1">Uncharacterized protein</fullName>
    </submittedName>
</protein>
<sequence>MILERKALYRKAQADVFAHEDWDILLELVEKTGGPGA</sequence>
<organism evidence="1 2">
    <name type="scientific">Tranquillimonas alkanivorans</name>
    <dbReference type="NCBI Taxonomy" id="441119"/>
    <lineage>
        <taxon>Bacteria</taxon>
        <taxon>Pseudomonadati</taxon>
        <taxon>Pseudomonadota</taxon>
        <taxon>Alphaproteobacteria</taxon>
        <taxon>Rhodobacterales</taxon>
        <taxon>Roseobacteraceae</taxon>
        <taxon>Tranquillimonas</taxon>
    </lineage>
</organism>
<dbReference type="EMBL" id="FOXA01000029">
    <property type="protein sequence ID" value="SFQ04984.1"/>
    <property type="molecule type" value="Genomic_DNA"/>
</dbReference>
<gene>
    <name evidence="1" type="ORF">SAMN04488047_12912</name>
</gene>